<name>A0A939FIW0_9ACTN</name>
<dbReference type="AlphaFoldDB" id="A0A939FIW0"/>
<accession>A0A939FIW0</accession>
<dbReference type="EMBL" id="JAFLRJ010001031">
    <property type="protein sequence ID" value="MBO0517950.1"/>
    <property type="molecule type" value="Genomic_DNA"/>
</dbReference>
<dbReference type="PANTHER" id="PTHR42732:SF1">
    <property type="entry name" value="BETA-MANNOSIDASE"/>
    <property type="match status" value="1"/>
</dbReference>
<evidence type="ECO:0008006" key="3">
    <source>
        <dbReference type="Google" id="ProtNLM"/>
    </source>
</evidence>
<dbReference type="Proteomes" id="UP000664167">
    <property type="component" value="Unassembled WGS sequence"/>
</dbReference>
<evidence type="ECO:0000313" key="1">
    <source>
        <dbReference type="EMBL" id="MBO0517950.1"/>
    </source>
</evidence>
<proteinExistence type="predicted"/>
<dbReference type="SUPFAM" id="SSF49785">
    <property type="entry name" value="Galactose-binding domain-like"/>
    <property type="match status" value="1"/>
</dbReference>
<protein>
    <recommendedName>
        <fullName evidence="3">Beta-galactosidase</fullName>
    </recommendedName>
</protein>
<dbReference type="InterPro" id="IPR008979">
    <property type="entry name" value="Galactose-bd-like_sf"/>
</dbReference>
<dbReference type="InterPro" id="IPR051913">
    <property type="entry name" value="GH2_Domain-Containing"/>
</dbReference>
<dbReference type="RefSeq" id="WP_206969781.1">
    <property type="nucleotide sequence ID" value="NZ_JAFLRJ010001031.1"/>
</dbReference>
<comment type="caution">
    <text evidence="1">The sequence shown here is derived from an EMBL/GenBank/DDBJ whole genome shotgun (WGS) entry which is preliminary data.</text>
</comment>
<keyword evidence="2" id="KW-1185">Reference proteome</keyword>
<feature type="non-terminal residue" evidence="1">
    <location>
        <position position="84"/>
    </location>
</feature>
<dbReference type="PANTHER" id="PTHR42732">
    <property type="entry name" value="BETA-GALACTOSIDASE"/>
    <property type="match status" value="1"/>
</dbReference>
<gene>
    <name evidence="1" type="ORF">J0695_40405</name>
</gene>
<feature type="non-terminal residue" evidence="1">
    <location>
        <position position="1"/>
    </location>
</feature>
<dbReference type="Gene3D" id="2.60.120.260">
    <property type="entry name" value="Galactose-binding domain-like"/>
    <property type="match status" value="1"/>
</dbReference>
<sequence>TIELVDGWRFALVNPAGITDPSGDYDRAAEPGYDDSAWRRIAVPHDWSIELTPTTENGTSGGTGFLPGGLGWYRIPFTLPAALA</sequence>
<reference evidence="1" key="1">
    <citation type="submission" date="2021-03" db="EMBL/GenBank/DDBJ databases">
        <title>Streptomyces poriferae sp. nov., a novel marine sponge-derived Actinobacteria species with anti-MRSA activity.</title>
        <authorList>
            <person name="Sandoval-Powers M."/>
            <person name="Kralova S."/>
            <person name="Nguyen G.-S."/>
            <person name="Fawwal D."/>
            <person name="Degnes K."/>
            <person name="Klinkenberg G."/>
            <person name="Sletta H."/>
            <person name="Wentzel A."/>
            <person name="Liles M.R."/>
        </authorList>
    </citation>
    <scope>NUCLEOTIDE SEQUENCE</scope>
    <source>
        <strain evidence="1">DSM 41794</strain>
    </source>
</reference>
<organism evidence="1 2">
    <name type="scientific">Streptomyces beijiangensis</name>
    <dbReference type="NCBI Taxonomy" id="163361"/>
    <lineage>
        <taxon>Bacteria</taxon>
        <taxon>Bacillati</taxon>
        <taxon>Actinomycetota</taxon>
        <taxon>Actinomycetes</taxon>
        <taxon>Kitasatosporales</taxon>
        <taxon>Streptomycetaceae</taxon>
        <taxon>Streptomyces</taxon>
    </lineage>
</organism>
<evidence type="ECO:0000313" key="2">
    <source>
        <dbReference type="Proteomes" id="UP000664167"/>
    </source>
</evidence>